<feature type="transmembrane region" description="Helical" evidence="3">
    <location>
        <begin position="287"/>
        <end position="306"/>
    </location>
</feature>
<dbReference type="Gene3D" id="3.30.40.10">
    <property type="entry name" value="Zinc/RING finger domain, C3HC4 (zinc finger)"/>
    <property type="match status" value="1"/>
</dbReference>
<dbReference type="Proteomes" id="UP000078512">
    <property type="component" value="Unassembled WGS sequence"/>
</dbReference>
<dbReference type="InterPro" id="IPR013083">
    <property type="entry name" value="Znf_RING/FYVE/PHD"/>
</dbReference>
<feature type="region of interest" description="Disordered" evidence="2">
    <location>
        <begin position="728"/>
        <end position="764"/>
    </location>
</feature>
<dbReference type="PANTHER" id="PTHR22696">
    <property type="entry name" value="E3 UBIQUITIN-PROTEIN LIGASE RNF26"/>
    <property type="match status" value="1"/>
</dbReference>
<keyword evidence="3" id="KW-0472">Membrane</keyword>
<keyword evidence="1" id="KW-0175">Coiled coil</keyword>
<organism evidence="4 5">
    <name type="scientific">Linnemannia elongata AG-77</name>
    <dbReference type="NCBI Taxonomy" id="1314771"/>
    <lineage>
        <taxon>Eukaryota</taxon>
        <taxon>Fungi</taxon>
        <taxon>Fungi incertae sedis</taxon>
        <taxon>Mucoromycota</taxon>
        <taxon>Mortierellomycotina</taxon>
        <taxon>Mortierellomycetes</taxon>
        <taxon>Mortierellales</taxon>
        <taxon>Mortierellaceae</taxon>
        <taxon>Linnemannia</taxon>
    </lineage>
</organism>
<dbReference type="OrthoDB" id="66726at2759"/>
<evidence type="ECO:0008006" key="6">
    <source>
        <dbReference type="Google" id="ProtNLM"/>
    </source>
</evidence>
<dbReference type="STRING" id="1314771.A0A197JPI4"/>
<protein>
    <recommendedName>
        <fullName evidence="6">RING-type domain-containing protein</fullName>
    </recommendedName>
</protein>
<feature type="transmembrane region" description="Helical" evidence="3">
    <location>
        <begin position="313"/>
        <end position="334"/>
    </location>
</feature>
<feature type="compositionally biased region" description="Acidic residues" evidence="2">
    <location>
        <begin position="661"/>
        <end position="677"/>
    </location>
</feature>
<keyword evidence="3" id="KW-1133">Transmembrane helix</keyword>
<sequence length="896" mass="98273">MPFVETLESYSRALYLPLRGYVRRPFLFVSDSIRDHIPKGLWDMRRAIEHTVLGSSKLVGPFDGFGTGSTLNGMASSSSSGAGTGAAAGLAGGSALVQNMNASTAAAAGAGAASGSGVATAAVSTGGSGSGGIAGYGLHNGRLSHSQPSMIHFFTSPYFLLLCFMSIVLNRINAIVAPRNPHPLKMSVRFALKLPSFYLLMKSALITLALVTQDSGAGAGLGLTWMSNFKTSYNESHALWLSFIAMGVSCTIDSFIANLHSNGGHEQTTNMLEWAILFHFTPYGRDILVISLIQVCQLLMLQFLSLSSQGKNYRLAVTTFWGVLDLVHFAIAIYHRSNTYPSLQLLTRLPEVVVILMVGISMTLHALTYIVTGGNVRRQMFEPRVMPTRDEEYGLAVFKVGRACMEATRGVGFRNEVDAVIVPFGTLLDKKKPKSRSTLSSGEQTQGAQAGSSSTSYSFSFGIRSQRFRAPAASGFANEMADVVETPGQRQTISRRRNRFNVMKEFCVSSGKLIAEMTYGAYNRIVPARFKRTIRPIPNARMSAQDYIQLRTSIENALEKARQERELKMQEFEVSQYLAASALDEEEERELYTEFLSRDLTVSDDEDEDYDVDYMDLEDSDYEDDDSDTEGENNNAAGSRDNVGGAETTFGIRRRAYDTPLDSEEEGEGLEQLDDDGEEDLAVQRLPSGWPRLGSWQDFFLDTSFMSIFLSGRMQDTPLTRSQHRLALTGSNSNNSNGSSSSGQQQKRSKRRDRHSSDPEADDRLLLAVLNKYRKTVGEDVPAPTPTSTTTTPTGASSLHGDDMTPPPLASKGATSNQQEEEGTMYGRLLCVVCQTEPRGILLRPCRCLALCNECREVLASRVTVQTMPLLSKRCPRVLQDLFTLIGLCRKQGQIK</sequence>
<feature type="region of interest" description="Disordered" evidence="2">
    <location>
        <begin position="431"/>
        <end position="454"/>
    </location>
</feature>
<feature type="compositionally biased region" description="Low complexity" evidence="2">
    <location>
        <begin position="786"/>
        <end position="798"/>
    </location>
</feature>
<feature type="compositionally biased region" description="Basic and acidic residues" evidence="2">
    <location>
        <begin position="755"/>
        <end position="764"/>
    </location>
</feature>
<dbReference type="GO" id="GO:0061630">
    <property type="term" value="F:ubiquitin protein ligase activity"/>
    <property type="evidence" value="ECO:0007669"/>
    <property type="project" value="TreeGrafter"/>
</dbReference>
<feature type="transmembrane region" description="Helical" evidence="3">
    <location>
        <begin position="238"/>
        <end position="257"/>
    </location>
</feature>
<feature type="transmembrane region" description="Helical" evidence="3">
    <location>
        <begin position="197"/>
        <end position="226"/>
    </location>
</feature>
<dbReference type="GO" id="GO:0006511">
    <property type="term" value="P:ubiquitin-dependent protein catabolic process"/>
    <property type="evidence" value="ECO:0007669"/>
    <property type="project" value="TreeGrafter"/>
</dbReference>
<accession>A0A197JPI4</accession>
<dbReference type="EMBL" id="KV442060">
    <property type="protein sequence ID" value="OAQ27075.1"/>
    <property type="molecule type" value="Genomic_DNA"/>
</dbReference>
<evidence type="ECO:0000256" key="2">
    <source>
        <dbReference type="SAM" id="MobiDB-lite"/>
    </source>
</evidence>
<feature type="coiled-coil region" evidence="1">
    <location>
        <begin position="544"/>
        <end position="571"/>
    </location>
</feature>
<feature type="region of interest" description="Disordered" evidence="2">
    <location>
        <begin position="618"/>
        <end position="677"/>
    </location>
</feature>
<feature type="compositionally biased region" description="Low complexity" evidence="2">
    <location>
        <begin position="730"/>
        <end position="746"/>
    </location>
</feature>
<gene>
    <name evidence="4" type="ORF">K457DRAFT_659507</name>
</gene>
<dbReference type="GO" id="GO:0016567">
    <property type="term" value="P:protein ubiquitination"/>
    <property type="evidence" value="ECO:0007669"/>
    <property type="project" value="TreeGrafter"/>
</dbReference>
<feature type="compositionally biased region" description="Acidic residues" evidence="2">
    <location>
        <begin position="618"/>
        <end position="631"/>
    </location>
</feature>
<evidence type="ECO:0000256" key="3">
    <source>
        <dbReference type="SAM" id="Phobius"/>
    </source>
</evidence>
<dbReference type="AlphaFoldDB" id="A0A197JPI4"/>
<evidence type="ECO:0000256" key="1">
    <source>
        <dbReference type="SAM" id="Coils"/>
    </source>
</evidence>
<name>A0A197JPI4_9FUNG</name>
<keyword evidence="5" id="KW-1185">Reference proteome</keyword>
<feature type="region of interest" description="Disordered" evidence="2">
    <location>
        <begin position="776"/>
        <end position="820"/>
    </location>
</feature>
<feature type="transmembrane region" description="Helical" evidence="3">
    <location>
        <begin position="158"/>
        <end position="177"/>
    </location>
</feature>
<dbReference type="PANTHER" id="PTHR22696:SF1">
    <property type="entry name" value="E3 UBIQUITIN-PROTEIN LIGASE RNF26"/>
    <property type="match status" value="1"/>
</dbReference>
<proteinExistence type="predicted"/>
<evidence type="ECO:0000313" key="4">
    <source>
        <dbReference type="EMBL" id="OAQ27075.1"/>
    </source>
</evidence>
<feature type="transmembrane region" description="Helical" evidence="3">
    <location>
        <begin position="354"/>
        <end position="376"/>
    </location>
</feature>
<evidence type="ECO:0000313" key="5">
    <source>
        <dbReference type="Proteomes" id="UP000078512"/>
    </source>
</evidence>
<feature type="compositionally biased region" description="Low complexity" evidence="2">
    <location>
        <begin position="440"/>
        <end position="454"/>
    </location>
</feature>
<reference evidence="4 5" key="1">
    <citation type="submission" date="2016-05" db="EMBL/GenBank/DDBJ databases">
        <title>Genome sequencing reveals origins of a unique bacterial endosymbiosis in the earliest lineages of terrestrial Fungi.</title>
        <authorList>
            <consortium name="DOE Joint Genome Institute"/>
            <person name="Uehling J."/>
            <person name="Gryganskyi A."/>
            <person name="Hameed K."/>
            <person name="Tschaplinski T."/>
            <person name="Misztal P."/>
            <person name="Wu S."/>
            <person name="Desiro A."/>
            <person name="Vande Pol N."/>
            <person name="Du Z.-Y."/>
            <person name="Zienkiewicz A."/>
            <person name="Zienkiewicz K."/>
            <person name="Morin E."/>
            <person name="Tisserant E."/>
            <person name="Splivallo R."/>
            <person name="Hainaut M."/>
            <person name="Henrissat B."/>
            <person name="Ohm R."/>
            <person name="Kuo A."/>
            <person name="Yan J."/>
            <person name="Lipzen A."/>
            <person name="Nolan M."/>
            <person name="Labutti K."/>
            <person name="Barry K."/>
            <person name="Goldstein A."/>
            <person name="Labbe J."/>
            <person name="Schadt C."/>
            <person name="Tuskan G."/>
            <person name="Grigoriev I."/>
            <person name="Martin F."/>
            <person name="Vilgalys R."/>
            <person name="Bonito G."/>
        </authorList>
    </citation>
    <scope>NUCLEOTIDE SEQUENCE [LARGE SCALE GENOMIC DNA]</scope>
    <source>
        <strain evidence="4 5">AG-77</strain>
    </source>
</reference>
<keyword evidence="3" id="KW-0812">Transmembrane</keyword>